<feature type="active site" description="Charge relay system" evidence="3">
    <location>
        <position position="241"/>
    </location>
</feature>
<dbReference type="PANTHER" id="PTHR30237:SF5">
    <property type="entry name" value="CARBOXYPEPTIDASE VC_A0337-RELATED"/>
    <property type="match status" value="1"/>
</dbReference>
<comment type="caution">
    <text evidence="6">The sequence shown here is derived from an EMBL/GenBank/DDBJ whole genome shotgun (WGS) entry which is preliminary data.</text>
</comment>
<comment type="similarity">
    <text evidence="1">Belongs to the peptidase S66 family.</text>
</comment>
<dbReference type="CDD" id="cd07062">
    <property type="entry name" value="Peptidase_S66_mccF_like"/>
    <property type="match status" value="1"/>
</dbReference>
<dbReference type="Proteomes" id="UP000633619">
    <property type="component" value="Unassembled WGS sequence"/>
</dbReference>
<dbReference type="EMBL" id="JAECVW010000003">
    <property type="protein sequence ID" value="MBH8595236.1"/>
    <property type="molecule type" value="Genomic_DNA"/>
</dbReference>
<dbReference type="RefSeq" id="WP_181731528.1">
    <property type="nucleotide sequence ID" value="NZ_JACEIR010000002.1"/>
</dbReference>
<feature type="domain" description="LD-carboxypeptidase C-terminal" evidence="5">
    <location>
        <begin position="201"/>
        <end position="323"/>
    </location>
</feature>
<evidence type="ECO:0000313" key="6">
    <source>
        <dbReference type="EMBL" id="MBH8595236.1"/>
    </source>
</evidence>
<evidence type="ECO:0000259" key="5">
    <source>
        <dbReference type="Pfam" id="PF17676"/>
    </source>
</evidence>
<dbReference type="PIRSF" id="PIRSF028757">
    <property type="entry name" value="LD-carboxypeptidase"/>
    <property type="match status" value="1"/>
</dbReference>
<feature type="active site" description="Charge relay system" evidence="3">
    <location>
        <position position="308"/>
    </location>
</feature>
<feature type="domain" description="LD-carboxypeptidase N-terminal" evidence="4">
    <location>
        <begin position="13"/>
        <end position="130"/>
    </location>
</feature>
<protein>
    <submittedName>
        <fullName evidence="6">LD-carboxypeptidase</fullName>
    </submittedName>
</protein>
<dbReference type="Gene3D" id="3.50.30.60">
    <property type="entry name" value="LD-carboxypeptidase A C-terminal domain-like"/>
    <property type="match status" value="1"/>
</dbReference>
<keyword evidence="2" id="KW-0378">Hydrolase</keyword>
<reference evidence="6 7" key="1">
    <citation type="submission" date="2020-12" db="EMBL/GenBank/DDBJ databases">
        <title>WGS of Thermoactinomyces spp.</title>
        <authorList>
            <person name="Cheng K."/>
        </authorList>
    </citation>
    <scope>NUCLEOTIDE SEQUENCE [LARGE SCALE GENOMIC DNA]</scope>
    <source>
        <strain evidence="7">CICC 10671\DSM 43846</strain>
    </source>
</reference>
<keyword evidence="7" id="KW-1185">Reference proteome</keyword>
<dbReference type="InterPro" id="IPR003507">
    <property type="entry name" value="S66_fam"/>
</dbReference>
<dbReference type="GO" id="GO:0004180">
    <property type="term" value="F:carboxypeptidase activity"/>
    <property type="evidence" value="ECO:0007669"/>
    <property type="project" value="UniProtKB-KW"/>
</dbReference>
<proteinExistence type="inferred from homology"/>
<dbReference type="PANTHER" id="PTHR30237">
    <property type="entry name" value="MURAMOYLTETRAPEPTIDE CARBOXYPEPTIDASE"/>
    <property type="match status" value="1"/>
</dbReference>
<dbReference type="InterPro" id="IPR040921">
    <property type="entry name" value="Peptidase_S66C"/>
</dbReference>
<evidence type="ECO:0000313" key="7">
    <source>
        <dbReference type="Proteomes" id="UP000633619"/>
    </source>
</evidence>
<dbReference type="AlphaFoldDB" id="A0A8I1A9N6"/>
<dbReference type="SUPFAM" id="SSF52317">
    <property type="entry name" value="Class I glutamine amidotransferase-like"/>
    <property type="match status" value="1"/>
</dbReference>
<evidence type="ECO:0000256" key="3">
    <source>
        <dbReference type="PIRSR" id="PIRSR028757-1"/>
    </source>
</evidence>
<sequence>MIQYPSWTEGATIGVTAPSSGVPRELHAMFELSCRRMEEKGFQVRCGETVRTQHKAKSAPARIRAGEFHQMMQNDAIHIIIPPWGGELLIEMLEHVDFQKIKNKWVMGYSDTSTLLLAITLNTGIATAHGPNFVDLRGEYWDDTTAMWKNVLATGKGNSVLQRSSAYYQKKWQHDRPTPCVFHLTEPTCWKTLSNQKEIIKGRLLGGCIDTIRHLAGTPYGDVEKFRKTYLDGEPVVWYLENCELTTVDLRRSLMQMKLAGWFDACSGILFGRSQANHPVQDYTVEDVYQELAGELQIPVIYDIDCGHVPPQMTFINGAFAEVETENGKGCIRQHFI</sequence>
<dbReference type="SUPFAM" id="SSF141986">
    <property type="entry name" value="LD-carboxypeptidase A C-terminal domain-like"/>
    <property type="match status" value="1"/>
</dbReference>
<feature type="active site" description="Nucleophile" evidence="3">
    <location>
        <position position="110"/>
    </location>
</feature>
<dbReference type="InterPro" id="IPR027478">
    <property type="entry name" value="LdcA_N"/>
</dbReference>
<keyword evidence="6" id="KW-0121">Carboxypeptidase</keyword>
<name>A0A8I1A9N6_THEIN</name>
<dbReference type="InterPro" id="IPR029062">
    <property type="entry name" value="Class_I_gatase-like"/>
</dbReference>
<dbReference type="Gene3D" id="3.40.50.10740">
    <property type="entry name" value="Class I glutamine amidotransferase-like"/>
    <property type="match status" value="1"/>
</dbReference>
<dbReference type="Pfam" id="PF02016">
    <property type="entry name" value="Peptidase_S66"/>
    <property type="match status" value="1"/>
</dbReference>
<evidence type="ECO:0000256" key="2">
    <source>
        <dbReference type="ARBA" id="ARBA00022801"/>
    </source>
</evidence>
<organism evidence="6 7">
    <name type="scientific">Thermoactinomyces intermedius</name>
    <dbReference type="NCBI Taxonomy" id="2024"/>
    <lineage>
        <taxon>Bacteria</taxon>
        <taxon>Bacillati</taxon>
        <taxon>Bacillota</taxon>
        <taxon>Bacilli</taxon>
        <taxon>Bacillales</taxon>
        <taxon>Thermoactinomycetaceae</taxon>
        <taxon>Thermoactinomyces</taxon>
    </lineage>
</organism>
<dbReference type="InterPro" id="IPR040449">
    <property type="entry name" value="Peptidase_S66_N"/>
</dbReference>
<dbReference type="InterPro" id="IPR027461">
    <property type="entry name" value="Carboxypeptidase_A_C_sf"/>
</dbReference>
<evidence type="ECO:0000259" key="4">
    <source>
        <dbReference type="Pfam" id="PF02016"/>
    </source>
</evidence>
<dbReference type="Pfam" id="PF17676">
    <property type="entry name" value="Peptidase_S66C"/>
    <property type="match status" value="1"/>
</dbReference>
<keyword evidence="6" id="KW-0645">Protease</keyword>
<gene>
    <name evidence="6" type="ORF">I8U20_07820</name>
</gene>
<accession>A0A8I1A9N6</accession>
<evidence type="ECO:0000256" key="1">
    <source>
        <dbReference type="ARBA" id="ARBA00010233"/>
    </source>
</evidence>